<gene>
    <name evidence="2" type="ORF">S03H2_08560</name>
</gene>
<accession>X1ENV8</accession>
<organism evidence="2">
    <name type="scientific">marine sediment metagenome</name>
    <dbReference type="NCBI Taxonomy" id="412755"/>
    <lineage>
        <taxon>unclassified sequences</taxon>
        <taxon>metagenomes</taxon>
        <taxon>ecological metagenomes</taxon>
    </lineage>
</organism>
<sequence length="43" mass="4611">MAAAATKMRISHYGTTGAGGAEELGFKSRLSPFELIKEKHGFN</sequence>
<reference evidence="2" key="1">
    <citation type="journal article" date="2014" name="Front. Microbiol.">
        <title>High frequency of phylogenetically diverse reductive dehalogenase-homologous genes in deep subseafloor sedimentary metagenomes.</title>
        <authorList>
            <person name="Kawai M."/>
            <person name="Futagami T."/>
            <person name="Toyoda A."/>
            <person name="Takaki Y."/>
            <person name="Nishi S."/>
            <person name="Hori S."/>
            <person name="Arai W."/>
            <person name="Tsubouchi T."/>
            <person name="Morono Y."/>
            <person name="Uchiyama I."/>
            <person name="Ito T."/>
            <person name="Fujiyama A."/>
            <person name="Inagaki F."/>
            <person name="Takami H."/>
        </authorList>
    </citation>
    <scope>NUCLEOTIDE SEQUENCE</scope>
    <source>
        <strain evidence="2">Expedition CK06-06</strain>
    </source>
</reference>
<feature type="region of interest" description="Disordered" evidence="1">
    <location>
        <begin position="1"/>
        <end position="21"/>
    </location>
</feature>
<comment type="caution">
    <text evidence="2">The sequence shown here is derived from an EMBL/GenBank/DDBJ whole genome shotgun (WGS) entry which is preliminary data.</text>
</comment>
<dbReference type="EMBL" id="BARU01004181">
    <property type="protein sequence ID" value="GAH18814.1"/>
    <property type="molecule type" value="Genomic_DNA"/>
</dbReference>
<protein>
    <submittedName>
        <fullName evidence="2">Uncharacterized protein</fullName>
    </submittedName>
</protein>
<name>X1ENV8_9ZZZZ</name>
<evidence type="ECO:0000313" key="2">
    <source>
        <dbReference type="EMBL" id="GAH18814.1"/>
    </source>
</evidence>
<proteinExistence type="predicted"/>
<evidence type="ECO:0000256" key="1">
    <source>
        <dbReference type="SAM" id="MobiDB-lite"/>
    </source>
</evidence>
<dbReference type="AlphaFoldDB" id="X1ENV8"/>